<sequence>MENIIYSKTQIGQHEITQRSGLISQKERQTLLLIDGRRSQHALIDMMPQVDILNTLLKLQHLGLIRSTPAEQALNQHALTAPSTLTPDLVQDLKQQRQIEAARQVIMQVTQEYLGQNWENRLAELLSTVRRAEDFAPIVEQWAVALRRSGYRGAADLGEREIKAVLAH</sequence>
<dbReference type="Proteomes" id="UP001198034">
    <property type="component" value="Unassembled WGS sequence"/>
</dbReference>
<proteinExistence type="predicted"/>
<evidence type="ECO:0000313" key="1">
    <source>
        <dbReference type="EMBL" id="MCB5197291.1"/>
    </source>
</evidence>
<keyword evidence="2" id="KW-1185">Reference proteome</keyword>
<gene>
    <name evidence="1" type="ORF">LG219_13570</name>
</gene>
<evidence type="ECO:0000313" key="2">
    <source>
        <dbReference type="Proteomes" id="UP001198034"/>
    </source>
</evidence>
<dbReference type="EMBL" id="JAJAWG010000012">
    <property type="protein sequence ID" value="MCB5197291.1"/>
    <property type="molecule type" value="Genomic_DNA"/>
</dbReference>
<comment type="caution">
    <text evidence="1">The sequence shown here is derived from an EMBL/GenBank/DDBJ whole genome shotgun (WGS) entry which is preliminary data.</text>
</comment>
<accession>A0ABS8BNK3</accession>
<dbReference type="RefSeq" id="WP_226764992.1">
    <property type="nucleotide sequence ID" value="NZ_JAJAWG010000012.1"/>
</dbReference>
<name>A0ABS8BNK3_9NEIS</name>
<organism evidence="1 2">
    <name type="scientific">Deefgea salmonis</name>
    <dbReference type="NCBI Taxonomy" id="2875502"/>
    <lineage>
        <taxon>Bacteria</taxon>
        <taxon>Pseudomonadati</taxon>
        <taxon>Pseudomonadota</taxon>
        <taxon>Betaproteobacteria</taxon>
        <taxon>Neisseriales</taxon>
        <taxon>Chitinibacteraceae</taxon>
        <taxon>Deefgea</taxon>
    </lineage>
</organism>
<protein>
    <submittedName>
        <fullName evidence="1">Uncharacterized protein</fullName>
    </submittedName>
</protein>
<reference evidence="1 2" key="1">
    <citation type="submission" date="2021-10" db="EMBL/GenBank/DDBJ databases">
        <authorList>
            <person name="Chen M."/>
        </authorList>
    </citation>
    <scope>NUCLEOTIDE SEQUENCE [LARGE SCALE GENOMIC DNA]</scope>
    <source>
        <strain evidence="1 2">H3-26</strain>
    </source>
</reference>